<protein>
    <recommendedName>
        <fullName evidence="2">LTD domain-containing protein</fullName>
    </recommendedName>
</protein>
<feature type="non-terminal residue" evidence="1">
    <location>
        <position position="1"/>
    </location>
</feature>
<sequence>WQLFDDNGAAITTLQEFSNSYETQTMTVALEGGSYELITYDSFGDGGMSGTVTDADGNTLATISHTGWGNYSDSWGFAIGLYDVTVVLETDSYYSESSWNLYGPYNDTTASAYYYTSNQTFTASYETQTTVFSLAAGDYSVDLWDVYGDGGLSGTVTDADGNLLITIIQPGSWSSPAYSSSHPFEVVVPVPVSAGLFFSEYIEGSSYNKALELYNPTEDTVNLANFRIAQAT</sequence>
<dbReference type="EMBL" id="UINC01224297">
    <property type="protein sequence ID" value="SVE53862.1"/>
    <property type="molecule type" value="Genomic_DNA"/>
</dbReference>
<accession>A0A383EAG2</accession>
<dbReference type="AlphaFoldDB" id="A0A383EAG2"/>
<reference evidence="1" key="1">
    <citation type="submission" date="2018-05" db="EMBL/GenBank/DDBJ databases">
        <authorList>
            <person name="Lanie J.A."/>
            <person name="Ng W.-L."/>
            <person name="Kazmierczak K.M."/>
            <person name="Andrzejewski T.M."/>
            <person name="Davidsen T.M."/>
            <person name="Wayne K.J."/>
            <person name="Tettelin H."/>
            <person name="Glass J.I."/>
            <person name="Rusch D."/>
            <person name="Podicherti R."/>
            <person name="Tsui H.-C.T."/>
            <person name="Winkler M.E."/>
        </authorList>
    </citation>
    <scope>NUCLEOTIDE SEQUENCE</scope>
</reference>
<gene>
    <name evidence="1" type="ORF">METZ01_LOCUS506716</name>
</gene>
<proteinExistence type="predicted"/>
<organism evidence="1">
    <name type="scientific">marine metagenome</name>
    <dbReference type="NCBI Taxonomy" id="408172"/>
    <lineage>
        <taxon>unclassified sequences</taxon>
        <taxon>metagenomes</taxon>
        <taxon>ecological metagenomes</taxon>
    </lineage>
</organism>
<name>A0A383EAG2_9ZZZZ</name>
<evidence type="ECO:0008006" key="2">
    <source>
        <dbReference type="Google" id="ProtNLM"/>
    </source>
</evidence>
<feature type="non-terminal residue" evidence="1">
    <location>
        <position position="232"/>
    </location>
</feature>
<evidence type="ECO:0000313" key="1">
    <source>
        <dbReference type="EMBL" id="SVE53862.1"/>
    </source>
</evidence>